<keyword evidence="5" id="KW-0175">Coiled coil</keyword>
<dbReference type="SMART" id="SM00297">
    <property type="entry name" value="BROMO"/>
    <property type="match status" value="1"/>
</dbReference>
<dbReference type="PRINTS" id="PR00503">
    <property type="entry name" value="BROMODOMAIN"/>
</dbReference>
<dbReference type="Gramene" id="EFJ19669">
    <property type="protein sequence ID" value="EFJ19669"/>
    <property type="gene ID" value="SELMODRAFT_418860"/>
</dbReference>
<dbReference type="STRING" id="88036.D8S714"/>
<feature type="domain" description="Bromo" evidence="7">
    <location>
        <begin position="187"/>
        <end position="262"/>
    </location>
</feature>
<evidence type="ECO:0000256" key="2">
    <source>
        <dbReference type="ARBA" id="ARBA00023117"/>
    </source>
</evidence>
<evidence type="ECO:0000256" key="5">
    <source>
        <dbReference type="SAM" id="Coils"/>
    </source>
</evidence>
<evidence type="ECO:0000256" key="3">
    <source>
        <dbReference type="ARBA" id="ARBA00023163"/>
    </source>
</evidence>
<dbReference type="SUPFAM" id="SSF47370">
    <property type="entry name" value="Bromodomain"/>
    <property type="match status" value="1"/>
</dbReference>
<dbReference type="EMBL" id="GL377605">
    <property type="protein sequence ID" value="EFJ19669.1"/>
    <property type="molecule type" value="Genomic_DNA"/>
</dbReference>
<reference evidence="9 10" key="1">
    <citation type="journal article" date="2011" name="Science">
        <title>The Selaginella genome identifies genetic changes associated with the evolution of vascular plants.</title>
        <authorList>
            <person name="Banks J.A."/>
            <person name="Nishiyama T."/>
            <person name="Hasebe M."/>
            <person name="Bowman J.L."/>
            <person name="Gribskov M."/>
            <person name="dePamphilis C."/>
            <person name="Albert V.A."/>
            <person name="Aono N."/>
            <person name="Aoyama T."/>
            <person name="Ambrose B.A."/>
            <person name="Ashton N.W."/>
            <person name="Axtell M.J."/>
            <person name="Barker E."/>
            <person name="Barker M.S."/>
            <person name="Bennetzen J.L."/>
            <person name="Bonawitz N.D."/>
            <person name="Chapple C."/>
            <person name="Cheng C."/>
            <person name="Correa L.G."/>
            <person name="Dacre M."/>
            <person name="DeBarry J."/>
            <person name="Dreyer I."/>
            <person name="Elias M."/>
            <person name="Engstrom E.M."/>
            <person name="Estelle M."/>
            <person name="Feng L."/>
            <person name="Finet C."/>
            <person name="Floyd S.K."/>
            <person name="Frommer W.B."/>
            <person name="Fujita T."/>
            <person name="Gramzow L."/>
            <person name="Gutensohn M."/>
            <person name="Harholt J."/>
            <person name="Hattori M."/>
            <person name="Heyl A."/>
            <person name="Hirai T."/>
            <person name="Hiwatashi Y."/>
            <person name="Ishikawa M."/>
            <person name="Iwata M."/>
            <person name="Karol K.G."/>
            <person name="Koehler B."/>
            <person name="Kolukisaoglu U."/>
            <person name="Kubo M."/>
            <person name="Kurata T."/>
            <person name="Lalonde S."/>
            <person name="Li K."/>
            <person name="Li Y."/>
            <person name="Litt A."/>
            <person name="Lyons E."/>
            <person name="Manning G."/>
            <person name="Maruyama T."/>
            <person name="Michael T.P."/>
            <person name="Mikami K."/>
            <person name="Miyazaki S."/>
            <person name="Morinaga S."/>
            <person name="Murata T."/>
            <person name="Mueller-Roeber B."/>
            <person name="Nelson D.R."/>
            <person name="Obara M."/>
            <person name="Oguri Y."/>
            <person name="Olmstead R.G."/>
            <person name="Onodera N."/>
            <person name="Petersen B.L."/>
            <person name="Pils B."/>
            <person name="Prigge M."/>
            <person name="Rensing S.A."/>
            <person name="Riano-Pachon D.M."/>
            <person name="Roberts A.W."/>
            <person name="Sato Y."/>
            <person name="Scheller H.V."/>
            <person name="Schulz B."/>
            <person name="Schulz C."/>
            <person name="Shakirov E.V."/>
            <person name="Shibagaki N."/>
            <person name="Shinohara N."/>
            <person name="Shippen D.E."/>
            <person name="Soerensen I."/>
            <person name="Sotooka R."/>
            <person name="Sugimoto N."/>
            <person name="Sugita M."/>
            <person name="Sumikawa N."/>
            <person name="Tanurdzic M."/>
            <person name="Theissen G."/>
            <person name="Ulvskov P."/>
            <person name="Wakazuki S."/>
            <person name="Weng J.K."/>
            <person name="Willats W.W."/>
            <person name="Wipf D."/>
            <person name="Wolf P.G."/>
            <person name="Yang L."/>
            <person name="Zimmer A.D."/>
            <person name="Zhu Q."/>
            <person name="Mitros T."/>
            <person name="Hellsten U."/>
            <person name="Loque D."/>
            <person name="Otillar R."/>
            <person name="Salamov A."/>
            <person name="Schmutz J."/>
            <person name="Shapiro H."/>
            <person name="Lindquist E."/>
            <person name="Lucas S."/>
            <person name="Rokhsar D."/>
            <person name="Grigoriev I.V."/>
        </authorList>
    </citation>
    <scope>NUCLEOTIDE SEQUENCE [LARGE SCALE GENOMIC DNA]</scope>
</reference>
<feature type="compositionally biased region" description="Polar residues" evidence="6">
    <location>
        <begin position="21"/>
        <end position="32"/>
    </location>
</feature>
<feature type="compositionally biased region" description="Polar residues" evidence="6">
    <location>
        <begin position="43"/>
        <end position="59"/>
    </location>
</feature>
<dbReference type="HOGENOM" id="CLU_394019_0_0_1"/>
<dbReference type="Gene3D" id="1.20.920.10">
    <property type="entry name" value="Bromodomain-like"/>
    <property type="match status" value="1"/>
</dbReference>
<dbReference type="PROSITE" id="PS50014">
    <property type="entry name" value="BROMODOMAIN_2"/>
    <property type="match status" value="1"/>
</dbReference>
<gene>
    <name evidence="9" type="ORF">SELMODRAFT_418860</name>
</gene>
<proteinExistence type="predicted"/>
<keyword evidence="10" id="KW-1185">Reference proteome</keyword>
<dbReference type="KEGG" id="smo:SELMODRAFT_418860"/>
<feature type="region of interest" description="Disordered" evidence="6">
    <location>
        <begin position="1"/>
        <end position="101"/>
    </location>
</feature>
<dbReference type="Proteomes" id="UP000001514">
    <property type="component" value="Unassembled WGS sequence"/>
</dbReference>
<evidence type="ECO:0008006" key="11">
    <source>
        <dbReference type="Google" id="ProtNLM"/>
    </source>
</evidence>
<dbReference type="GO" id="GO:0003682">
    <property type="term" value="F:chromatin binding"/>
    <property type="evidence" value="ECO:0000318"/>
    <property type="project" value="GO_Central"/>
</dbReference>
<dbReference type="Pfam" id="PF17035">
    <property type="entry name" value="BET"/>
    <property type="match status" value="1"/>
</dbReference>
<evidence type="ECO:0000256" key="6">
    <source>
        <dbReference type="SAM" id="MobiDB-lite"/>
    </source>
</evidence>
<dbReference type="GO" id="GO:0006357">
    <property type="term" value="P:regulation of transcription by RNA polymerase II"/>
    <property type="evidence" value="ECO:0000318"/>
    <property type="project" value="GO_Central"/>
</dbReference>
<organism evidence="10">
    <name type="scientific">Selaginella moellendorffii</name>
    <name type="common">Spikemoss</name>
    <dbReference type="NCBI Taxonomy" id="88036"/>
    <lineage>
        <taxon>Eukaryota</taxon>
        <taxon>Viridiplantae</taxon>
        <taxon>Streptophyta</taxon>
        <taxon>Embryophyta</taxon>
        <taxon>Tracheophyta</taxon>
        <taxon>Lycopodiopsida</taxon>
        <taxon>Selaginellales</taxon>
        <taxon>Selaginellaceae</taxon>
        <taxon>Selaginella</taxon>
    </lineage>
</organism>
<dbReference type="InterPro" id="IPR038336">
    <property type="entry name" value="NET_sf"/>
</dbReference>
<dbReference type="InterPro" id="IPR036427">
    <property type="entry name" value="Bromodomain-like_sf"/>
</dbReference>
<dbReference type="GO" id="GO:0000785">
    <property type="term" value="C:chromatin"/>
    <property type="evidence" value="ECO:0000318"/>
    <property type="project" value="GO_Central"/>
</dbReference>
<dbReference type="GO" id="GO:0006338">
    <property type="term" value="P:chromatin remodeling"/>
    <property type="evidence" value="ECO:0000318"/>
    <property type="project" value="GO_Central"/>
</dbReference>
<dbReference type="GO" id="GO:0005634">
    <property type="term" value="C:nucleus"/>
    <property type="evidence" value="ECO:0000318"/>
    <property type="project" value="GO_Central"/>
</dbReference>
<dbReference type="PANTHER" id="PTHR45926">
    <property type="entry name" value="OSJNBA0053K19.4 PROTEIN"/>
    <property type="match status" value="1"/>
</dbReference>
<dbReference type="Pfam" id="PF00439">
    <property type="entry name" value="Bromodomain"/>
    <property type="match status" value="1"/>
</dbReference>
<evidence type="ECO:0000256" key="4">
    <source>
        <dbReference type="PROSITE-ProRule" id="PRU00035"/>
    </source>
</evidence>
<dbReference type="GO" id="GO:0042393">
    <property type="term" value="F:histone binding"/>
    <property type="evidence" value="ECO:0000318"/>
    <property type="project" value="GO_Central"/>
</dbReference>
<dbReference type="GO" id="GO:0004674">
    <property type="term" value="F:protein serine/threonine kinase activity"/>
    <property type="evidence" value="ECO:0000318"/>
    <property type="project" value="GO_Central"/>
</dbReference>
<keyword evidence="2 4" id="KW-0103">Bromodomain</keyword>
<sequence length="700" mass="78784">MEERDDTGERKRKISKGMSHLKNTSVVSPSNSNERDAKRPCRSLSTLMSAQATDGSADSNGRDEAMEGVEEGKAGESPAVNDRSRVPGSQQASPDKDEFKRNLKVQVTEMNSKVEDMERQVSDILRMRRASLKDRPVGITVTDDDREKAVAAIKKQRALENARREALHTKRAQDHLRIFSNILRQVTQHKWAWPFMQPVDVEGLQLHDYYDVIKRPMDFRTIREKMEAKDGSGYRSVQEIAEDVRLVFSNAMTYNEVGTDVYVMAKTLSEKFEEKYKFVLEPKLLEEGAKRKQEMVELEVHEGEEAKAAEEVALDRMAHEICKKLNNLEDELEEIKINATSKYRQMLDGFSSYSYLRVCRPMSIEEKRQLGQSLGRLPPTGLNRVIQIIAKNNPSFNAAVAEVEVDIDALDTGTLWQLHCYVQMVLSQNKQQVEGADQTPTTTAAGAAGAAAATAAAVKKKPTPAKCWCPGDQTRSWERTMVRHFFSWKERKNHQGLCILQGVCLLSYPNSSSAQEFGDKPMKGKVVYRKRPASKAVTTTTEALVVILLNQSCDWDVWIEWGREFVIAPGFSLQLGYRRVRKRWWVGWNRPARLGTAPIQARSFPGHKNSKLLAVTVESDLSNPGDDPSKFPGFFEVCVEPSKKEETKSLCLAPCMPSGGDLSADDDKLHSWLTGSHAEFLAWTKPLVFSFSDTNEAIAT</sequence>
<dbReference type="InterPro" id="IPR001487">
    <property type="entry name" value="Bromodomain"/>
</dbReference>
<dbReference type="Gene3D" id="1.20.1270.220">
    <property type="match status" value="1"/>
</dbReference>
<keyword evidence="1" id="KW-0805">Transcription regulation</keyword>
<dbReference type="InParanoid" id="D8S714"/>
<dbReference type="AlphaFoldDB" id="D8S714"/>
<dbReference type="InterPro" id="IPR027353">
    <property type="entry name" value="NET_dom"/>
</dbReference>
<name>D8S714_SELML</name>
<dbReference type="PROSITE" id="PS51525">
    <property type="entry name" value="NET"/>
    <property type="match status" value="1"/>
</dbReference>
<dbReference type="eggNOG" id="KOG1474">
    <property type="taxonomic scope" value="Eukaryota"/>
</dbReference>
<keyword evidence="3" id="KW-0804">Transcription</keyword>
<evidence type="ECO:0000259" key="8">
    <source>
        <dbReference type="PROSITE" id="PS51525"/>
    </source>
</evidence>
<evidence type="ECO:0000313" key="10">
    <source>
        <dbReference type="Proteomes" id="UP000001514"/>
    </source>
</evidence>
<evidence type="ECO:0000313" key="9">
    <source>
        <dbReference type="EMBL" id="EFJ19669.1"/>
    </source>
</evidence>
<accession>D8S714</accession>
<feature type="compositionally biased region" description="Basic and acidic residues" evidence="6">
    <location>
        <begin position="60"/>
        <end position="74"/>
    </location>
</feature>
<feature type="coiled-coil region" evidence="5">
    <location>
        <begin position="318"/>
        <end position="345"/>
    </location>
</feature>
<evidence type="ECO:0000259" key="7">
    <source>
        <dbReference type="PROSITE" id="PS50014"/>
    </source>
</evidence>
<feature type="domain" description="NET" evidence="8">
    <location>
        <begin position="352"/>
        <end position="433"/>
    </location>
</feature>
<evidence type="ECO:0000256" key="1">
    <source>
        <dbReference type="ARBA" id="ARBA00023015"/>
    </source>
</evidence>
<protein>
    <recommendedName>
        <fullName evidence="11">Bromo domain-containing protein</fullName>
    </recommendedName>
</protein>